<dbReference type="PANTHER" id="PTHR42879:SF6">
    <property type="entry name" value="NADPH-DEPENDENT REDUCTASE BACG"/>
    <property type="match status" value="1"/>
</dbReference>
<comment type="similarity">
    <text evidence="1">Belongs to the short-chain dehydrogenases/reductases (SDR) family.</text>
</comment>
<dbReference type="InterPro" id="IPR002347">
    <property type="entry name" value="SDR_fam"/>
</dbReference>
<evidence type="ECO:0000313" key="3">
    <source>
        <dbReference type="Proteomes" id="UP000632273"/>
    </source>
</evidence>
<gene>
    <name evidence="2" type="ORF">GCM10011383_14670</name>
</gene>
<dbReference type="InterPro" id="IPR050259">
    <property type="entry name" value="SDR"/>
</dbReference>
<dbReference type="SUPFAM" id="SSF51735">
    <property type="entry name" value="NAD(P)-binding Rossmann-fold domains"/>
    <property type="match status" value="1"/>
</dbReference>
<comment type="caution">
    <text evidence="2">The sequence shown here is derived from an EMBL/GenBank/DDBJ whole genome shotgun (WGS) entry which is preliminary data.</text>
</comment>
<sequence length="271" mass="28276">MAVQPSLFSPSSLVGQRALVGGSTQGIGRAVAEVLAQMGATITLLARNEDRLRQVATELPVVANQAHDFIVADFSTSAAVASQVNAYLERHPACFDILINNTGGPAGGPILQASPEAFRAAFEQHVVCNQVLAQAVVPAMQTRRYGRIINIISTSVKQPLPDLGVSNTVRAAVANWAKTLANEVAALGITVNNVLPGATVTQRHTSLIEQRAAKTGQSVATIEENLLKLIPVQRFGQSEEVAAAVAFLASPAAGYITGINVPVDGGRTGNL</sequence>
<dbReference type="PANTHER" id="PTHR42879">
    <property type="entry name" value="3-OXOACYL-(ACYL-CARRIER-PROTEIN) REDUCTASE"/>
    <property type="match status" value="1"/>
</dbReference>
<evidence type="ECO:0000256" key="1">
    <source>
        <dbReference type="ARBA" id="ARBA00006484"/>
    </source>
</evidence>
<dbReference type="Proteomes" id="UP000632273">
    <property type="component" value="Unassembled WGS sequence"/>
</dbReference>
<keyword evidence="3" id="KW-1185">Reference proteome</keyword>
<dbReference type="EMBL" id="BMHT01000002">
    <property type="protein sequence ID" value="GGF04623.1"/>
    <property type="molecule type" value="Genomic_DNA"/>
</dbReference>
<proteinExistence type="inferred from homology"/>
<organism evidence="2 3">
    <name type="scientific">Hymenobacter cavernae</name>
    <dbReference type="NCBI Taxonomy" id="2044852"/>
    <lineage>
        <taxon>Bacteria</taxon>
        <taxon>Pseudomonadati</taxon>
        <taxon>Bacteroidota</taxon>
        <taxon>Cytophagia</taxon>
        <taxon>Cytophagales</taxon>
        <taxon>Hymenobacteraceae</taxon>
        <taxon>Hymenobacter</taxon>
    </lineage>
</organism>
<reference evidence="3" key="1">
    <citation type="journal article" date="2019" name="Int. J. Syst. Evol. Microbiol.">
        <title>The Global Catalogue of Microorganisms (GCM) 10K type strain sequencing project: providing services to taxonomists for standard genome sequencing and annotation.</title>
        <authorList>
            <consortium name="The Broad Institute Genomics Platform"/>
            <consortium name="The Broad Institute Genome Sequencing Center for Infectious Disease"/>
            <person name="Wu L."/>
            <person name="Ma J."/>
        </authorList>
    </citation>
    <scope>NUCLEOTIDE SEQUENCE [LARGE SCALE GENOMIC DNA]</scope>
    <source>
        <strain evidence="3">CGMCC 1.15197</strain>
    </source>
</reference>
<dbReference type="InterPro" id="IPR036291">
    <property type="entry name" value="NAD(P)-bd_dom_sf"/>
</dbReference>
<protein>
    <submittedName>
        <fullName evidence="2">3-oxoacyl-ACP reductase</fullName>
    </submittedName>
</protein>
<name>A0ABQ1TV87_9BACT</name>
<dbReference type="Pfam" id="PF13561">
    <property type="entry name" value="adh_short_C2"/>
    <property type="match status" value="1"/>
</dbReference>
<dbReference type="Gene3D" id="3.40.50.720">
    <property type="entry name" value="NAD(P)-binding Rossmann-like Domain"/>
    <property type="match status" value="1"/>
</dbReference>
<evidence type="ECO:0000313" key="2">
    <source>
        <dbReference type="EMBL" id="GGF04623.1"/>
    </source>
</evidence>
<dbReference type="PRINTS" id="PR00081">
    <property type="entry name" value="GDHRDH"/>
</dbReference>
<accession>A0ABQ1TV87</accession>